<comment type="caution">
    <text evidence="1">The sequence shown here is derived from an EMBL/GenBank/DDBJ whole genome shotgun (WGS) entry which is preliminary data.</text>
</comment>
<organism evidence="1 2">
    <name type="scientific">Actinokineospora diospyrosa</name>
    <dbReference type="NCBI Taxonomy" id="103728"/>
    <lineage>
        <taxon>Bacteria</taxon>
        <taxon>Bacillati</taxon>
        <taxon>Actinomycetota</taxon>
        <taxon>Actinomycetes</taxon>
        <taxon>Pseudonocardiales</taxon>
        <taxon>Pseudonocardiaceae</taxon>
        <taxon>Actinokineospora</taxon>
    </lineage>
</organism>
<gene>
    <name evidence="1" type="ORF">LV75_004943</name>
</gene>
<proteinExistence type="predicted"/>
<protein>
    <submittedName>
        <fullName evidence="1">Uncharacterized protein</fullName>
    </submittedName>
</protein>
<sequence length="140" mass="15804">MVCRQGILTDVYDMDLPGHRGGITDLRPHCDCGWAADRHFRDREEATAHWFRAHALPAVEAEPPGWLLVKSDVLREQVEELIKSRPEVALKLLHEIEAWHRPLTQRAVAAARTSGASWTEVGQALGVTRQAAHERFRDPS</sequence>
<name>A0ABT1IIE2_9PSEU</name>
<reference evidence="1 2" key="1">
    <citation type="submission" date="2022-06" db="EMBL/GenBank/DDBJ databases">
        <title>Genomic Encyclopedia of Archaeal and Bacterial Type Strains, Phase II (KMG-II): from individual species to whole genera.</title>
        <authorList>
            <person name="Goeker M."/>
        </authorList>
    </citation>
    <scope>NUCLEOTIDE SEQUENCE [LARGE SCALE GENOMIC DNA]</scope>
    <source>
        <strain evidence="1 2">DSM 44255</strain>
    </source>
</reference>
<evidence type="ECO:0000313" key="1">
    <source>
        <dbReference type="EMBL" id="MCP2272417.1"/>
    </source>
</evidence>
<accession>A0ABT1IIE2</accession>
<dbReference type="EMBL" id="JAMTCO010000012">
    <property type="protein sequence ID" value="MCP2272417.1"/>
    <property type="molecule type" value="Genomic_DNA"/>
</dbReference>
<evidence type="ECO:0000313" key="2">
    <source>
        <dbReference type="Proteomes" id="UP001205185"/>
    </source>
</evidence>
<keyword evidence="2" id="KW-1185">Reference proteome</keyword>
<dbReference type="Proteomes" id="UP001205185">
    <property type="component" value="Unassembled WGS sequence"/>
</dbReference>